<gene>
    <name evidence="9 11" type="ORF">BDZ99DRAFT_382639</name>
</gene>
<sequence>MHFRTAAILVGVLAALISLYSILEARLSEFYIFDSPSLHALAREAIATHGNDTAAMVRYIVDDLSQKHPKNINLDQEWVFNNAGGAMGAMYIIHASITEYVIIFGTAIGTEGHTGRHTVDNFFHILTGTQTAYTPGPGSFLPEIYPPGSMHHLRRGAVKQYKMDSTCFALEYSRGWIPPMLFFGMADMVTSTLDVQNIWCTGWITAREMGRNLGAGKF</sequence>
<dbReference type="RefSeq" id="XP_033580037.1">
    <property type="nucleotide sequence ID" value="XM_033715286.1"/>
</dbReference>
<dbReference type="AlphaFoldDB" id="A0A6A6YXD2"/>
<dbReference type="UniPathway" id="UPA00768"/>
<dbReference type="InterPro" id="IPR006716">
    <property type="entry name" value="ERG2_sigma1_rcpt-like"/>
</dbReference>
<keyword evidence="5" id="KW-1133">Transmembrane helix</keyword>
<evidence type="ECO:0000256" key="7">
    <source>
        <dbReference type="ARBA" id="ARBA00029435"/>
    </source>
</evidence>
<dbReference type="GO" id="GO:0005789">
    <property type="term" value="C:endoplasmic reticulum membrane"/>
    <property type="evidence" value="ECO:0007669"/>
    <property type="project" value="UniProtKB-SubCell"/>
</dbReference>
<evidence type="ECO:0000256" key="1">
    <source>
        <dbReference type="ARBA" id="ARBA00004586"/>
    </source>
</evidence>
<dbReference type="Proteomes" id="UP000504636">
    <property type="component" value="Unplaced"/>
</dbReference>
<dbReference type="GO" id="GO:0006696">
    <property type="term" value="P:ergosterol biosynthetic process"/>
    <property type="evidence" value="ECO:0007669"/>
    <property type="project" value="TreeGrafter"/>
</dbReference>
<keyword evidence="9 11" id="KW-0675">Receptor</keyword>
<keyword evidence="3" id="KW-0812">Transmembrane</keyword>
<proteinExistence type="inferred from homology"/>
<reference evidence="11" key="2">
    <citation type="submission" date="2020-04" db="EMBL/GenBank/DDBJ databases">
        <authorList>
            <consortium name="NCBI Genome Project"/>
        </authorList>
    </citation>
    <scope>NUCLEOTIDE SEQUENCE</scope>
    <source>
        <strain evidence="11">CBS 304.34</strain>
    </source>
</reference>
<evidence type="ECO:0000256" key="5">
    <source>
        <dbReference type="ARBA" id="ARBA00022989"/>
    </source>
</evidence>
<keyword evidence="9 11" id="KW-0413">Isomerase</keyword>
<evidence type="ECO:0000313" key="10">
    <source>
        <dbReference type="Proteomes" id="UP000504636"/>
    </source>
</evidence>
<dbReference type="GO" id="GO:0016853">
    <property type="term" value="F:isomerase activity"/>
    <property type="evidence" value="ECO:0007669"/>
    <property type="project" value="UniProtKB-KW"/>
</dbReference>
<evidence type="ECO:0000313" key="9">
    <source>
        <dbReference type="EMBL" id="KAF2813073.1"/>
    </source>
</evidence>
<comment type="similarity">
    <text evidence="2 8">Belongs to the ERG2 family.</text>
</comment>
<dbReference type="PANTHER" id="PTHR10868">
    <property type="entry name" value="SIGMA 1-TYPE OPIOID RECEPTOR-RELATED"/>
    <property type="match status" value="1"/>
</dbReference>
<dbReference type="Pfam" id="PF04622">
    <property type="entry name" value="ERG2_Sigma1R"/>
    <property type="match status" value="1"/>
</dbReference>
<comment type="function">
    <text evidence="8">Catalyzes the reaction which results in unsaturation at C-7 in the B ring of sterols.</text>
</comment>
<dbReference type="EMBL" id="MU003696">
    <property type="protein sequence ID" value="KAF2813073.1"/>
    <property type="molecule type" value="Genomic_DNA"/>
</dbReference>
<dbReference type="OrthoDB" id="347124at2759"/>
<protein>
    <recommendedName>
        <fullName evidence="8">C-8 sterol isomerase</fullName>
        <ecNumber evidence="8">5.-.-.-</ecNumber>
    </recommendedName>
    <alternativeName>
        <fullName evidence="8">Delta-8--delta-7 sterol isomerase</fullName>
    </alternativeName>
</protein>
<comment type="pathway">
    <text evidence="7 8">Steroid metabolism; ergosterol biosynthesis.</text>
</comment>
<name>A0A6A6YXD2_9PEZI</name>
<dbReference type="EC" id="5.-.-.-" evidence="8"/>
<dbReference type="PANTHER" id="PTHR10868:SF1">
    <property type="entry name" value="SIGMA NON-OPIOID INTRACELLULAR RECEPTOR 1"/>
    <property type="match status" value="1"/>
</dbReference>
<evidence type="ECO:0000256" key="6">
    <source>
        <dbReference type="ARBA" id="ARBA00023136"/>
    </source>
</evidence>
<reference evidence="11" key="3">
    <citation type="submission" date="2025-04" db="UniProtKB">
        <authorList>
            <consortium name="RefSeq"/>
        </authorList>
    </citation>
    <scope>IDENTIFICATION</scope>
    <source>
        <strain evidence="11">CBS 304.34</strain>
    </source>
</reference>
<accession>A0A6A6YXD2</accession>
<keyword evidence="4" id="KW-0256">Endoplasmic reticulum</keyword>
<keyword evidence="10" id="KW-1185">Reference proteome</keyword>
<evidence type="ECO:0000256" key="3">
    <source>
        <dbReference type="ARBA" id="ARBA00022692"/>
    </source>
</evidence>
<dbReference type="GeneID" id="54456179"/>
<evidence type="ECO:0000256" key="8">
    <source>
        <dbReference type="RuleBase" id="RU368083"/>
    </source>
</evidence>
<evidence type="ECO:0000313" key="11">
    <source>
        <dbReference type="RefSeq" id="XP_033580037.1"/>
    </source>
</evidence>
<keyword evidence="6" id="KW-0472">Membrane</keyword>
<reference evidence="9 11" key="1">
    <citation type="journal article" date="2020" name="Stud. Mycol.">
        <title>101 Dothideomycetes genomes: a test case for predicting lifestyles and emergence of pathogens.</title>
        <authorList>
            <person name="Haridas S."/>
            <person name="Albert R."/>
            <person name="Binder M."/>
            <person name="Bloem J."/>
            <person name="Labutti K."/>
            <person name="Salamov A."/>
            <person name="Andreopoulos B."/>
            <person name="Baker S."/>
            <person name="Barry K."/>
            <person name="Bills G."/>
            <person name="Bluhm B."/>
            <person name="Cannon C."/>
            <person name="Castanera R."/>
            <person name="Culley D."/>
            <person name="Daum C."/>
            <person name="Ezra D."/>
            <person name="Gonzalez J."/>
            <person name="Henrissat B."/>
            <person name="Kuo A."/>
            <person name="Liang C."/>
            <person name="Lipzen A."/>
            <person name="Lutzoni F."/>
            <person name="Magnuson J."/>
            <person name="Mondo S."/>
            <person name="Nolan M."/>
            <person name="Ohm R."/>
            <person name="Pangilinan J."/>
            <person name="Park H.-J."/>
            <person name="Ramirez L."/>
            <person name="Alfaro M."/>
            <person name="Sun H."/>
            <person name="Tritt A."/>
            <person name="Yoshinaga Y."/>
            <person name="Zwiers L.-H."/>
            <person name="Turgeon B."/>
            <person name="Goodwin S."/>
            <person name="Spatafora J."/>
            <person name="Crous P."/>
            <person name="Grigoriev I."/>
        </authorList>
    </citation>
    <scope>NUCLEOTIDE SEQUENCE</scope>
    <source>
        <strain evidence="9 11">CBS 304.34</strain>
    </source>
</reference>
<comment type="subcellular location">
    <subcellularLocation>
        <location evidence="1">Endoplasmic reticulum membrane</location>
    </subcellularLocation>
</comment>
<evidence type="ECO:0000256" key="2">
    <source>
        <dbReference type="ARBA" id="ARBA00007141"/>
    </source>
</evidence>
<evidence type="ECO:0000256" key="4">
    <source>
        <dbReference type="ARBA" id="ARBA00022824"/>
    </source>
</evidence>
<organism evidence="9">
    <name type="scientific">Mytilinidion resinicola</name>
    <dbReference type="NCBI Taxonomy" id="574789"/>
    <lineage>
        <taxon>Eukaryota</taxon>
        <taxon>Fungi</taxon>
        <taxon>Dikarya</taxon>
        <taxon>Ascomycota</taxon>
        <taxon>Pezizomycotina</taxon>
        <taxon>Dothideomycetes</taxon>
        <taxon>Pleosporomycetidae</taxon>
        <taxon>Mytilinidiales</taxon>
        <taxon>Mytilinidiaceae</taxon>
        <taxon>Mytilinidion</taxon>
    </lineage>
</organism>